<keyword evidence="3" id="KW-1185">Reference proteome</keyword>
<evidence type="ECO:0000259" key="1">
    <source>
        <dbReference type="Pfam" id="PF01872"/>
    </source>
</evidence>
<accession>A0ABU7SUE3</accession>
<feature type="domain" description="Bacterial bifunctional deaminase-reductase C-terminal" evidence="1">
    <location>
        <begin position="15"/>
        <end position="70"/>
    </location>
</feature>
<dbReference type="Pfam" id="PF01872">
    <property type="entry name" value="RibD_C"/>
    <property type="match status" value="1"/>
</dbReference>
<dbReference type="Gene3D" id="3.40.430.10">
    <property type="entry name" value="Dihydrofolate Reductase, subunit A"/>
    <property type="match status" value="1"/>
</dbReference>
<comment type="caution">
    <text evidence="2">The sequence shown here is derived from an EMBL/GenBank/DDBJ whole genome shotgun (WGS) entry which is preliminary data.</text>
</comment>
<evidence type="ECO:0000313" key="2">
    <source>
        <dbReference type="EMBL" id="MEE6701657.1"/>
    </source>
</evidence>
<evidence type="ECO:0000313" key="3">
    <source>
        <dbReference type="Proteomes" id="UP001335665"/>
    </source>
</evidence>
<sequence length="78" mass="8636">MPAIFSKLFLHFGWGKISGSFLTADLIDEVSILIGPEIDGRTGPSLFDGRSDSHPVALQLKTVQSYNDDAVWLRYPVK</sequence>
<name>A0ABU7SUE3_9LACO</name>
<proteinExistence type="predicted"/>
<gene>
    <name evidence="2" type="ORF">PS396_07610</name>
</gene>
<dbReference type="RefSeq" id="WP_240088103.1">
    <property type="nucleotide sequence ID" value="NZ_JAIUWJ010000012.1"/>
</dbReference>
<dbReference type="Proteomes" id="UP001335665">
    <property type="component" value="Unassembled WGS sequence"/>
</dbReference>
<dbReference type="EMBL" id="JAQSFA010000020">
    <property type="protein sequence ID" value="MEE6701657.1"/>
    <property type="molecule type" value="Genomic_DNA"/>
</dbReference>
<organism evidence="2 3">
    <name type="scientific">Limosilactobacillus pontis</name>
    <dbReference type="NCBI Taxonomy" id="35787"/>
    <lineage>
        <taxon>Bacteria</taxon>
        <taxon>Bacillati</taxon>
        <taxon>Bacillota</taxon>
        <taxon>Bacilli</taxon>
        <taxon>Lactobacillales</taxon>
        <taxon>Lactobacillaceae</taxon>
        <taxon>Limosilactobacillus</taxon>
    </lineage>
</organism>
<protein>
    <submittedName>
        <fullName evidence="2">Dihydrofolate reductase family protein</fullName>
    </submittedName>
</protein>
<reference evidence="2 3" key="1">
    <citation type="submission" date="2023-02" db="EMBL/GenBank/DDBJ databases">
        <title>The predominant lactic acid bacteria and yeasts involved in the spontaneous fermentation of millet during the production of the traditional porridge Hausa koko in Ghana.</title>
        <authorList>
            <person name="Atter A."/>
            <person name="Diaz M."/>
        </authorList>
    </citation>
    <scope>NUCLEOTIDE SEQUENCE [LARGE SCALE GENOMIC DNA]</scope>
    <source>
        <strain evidence="2 3">FI11552</strain>
    </source>
</reference>
<dbReference type="InterPro" id="IPR024072">
    <property type="entry name" value="DHFR-like_dom_sf"/>
</dbReference>
<dbReference type="InterPro" id="IPR002734">
    <property type="entry name" value="RibDG_C"/>
</dbReference>
<dbReference type="SUPFAM" id="SSF53597">
    <property type="entry name" value="Dihydrofolate reductase-like"/>
    <property type="match status" value="1"/>
</dbReference>